<name>A0A974HSA9_XENLA</name>
<organism evidence="1 2">
    <name type="scientific">Xenopus laevis</name>
    <name type="common">African clawed frog</name>
    <dbReference type="NCBI Taxonomy" id="8355"/>
    <lineage>
        <taxon>Eukaryota</taxon>
        <taxon>Metazoa</taxon>
        <taxon>Chordata</taxon>
        <taxon>Craniata</taxon>
        <taxon>Vertebrata</taxon>
        <taxon>Euteleostomi</taxon>
        <taxon>Amphibia</taxon>
        <taxon>Batrachia</taxon>
        <taxon>Anura</taxon>
        <taxon>Pipoidea</taxon>
        <taxon>Pipidae</taxon>
        <taxon>Xenopodinae</taxon>
        <taxon>Xenopus</taxon>
        <taxon>Xenopus</taxon>
    </lineage>
</organism>
<reference evidence="2" key="1">
    <citation type="journal article" date="2016" name="Nature">
        <title>Genome evolution in the allotetraploid frog Xenopus laevis.</title>
        <authorList>
            <person name="Session A.M."/>
            <person name="Uno Y."/>
            <person name="Kwon T."/>
            <person name="Chapman J.A."/>
            <person name="Toyoda A."/>
            <person name="Takahashi S."/>
            <person name="Fukui A."/>
            <person name="Hikosaka A."/>
            <person name="Suzuki A."/>
            <person name="Kondo M."/>
            <person name="van Heeringen S.J."/>
            <person name="Quigley I."/>
            <person name="Heinz S."/>
            <person name="Ogino H."/>
            <person name="Ochi H."/>
            <person name="Hellsten U."/>
            <person name="Lyons J.B."/>
            <person name="Simakov O."/>
            <person name="Putnam N."/>
            <person name="Stites J."/>
            <person name="Kuroki Y."/>
            <person name="Tanaka T."/>
            <person name="Michiue T."/>
            <person name="Watanabe M."/>
            <person name="Bogdanovic O."/>
            <person name="Lister R."/>
            <person name="Georgiou G."/>
            <person name="Paranjpe S.S."/>
            <person name="van Kruijsbergen I."/>
            <person name="Shu S."/>
            <person name="Carlson J."/>
            <person name="Kinoshita T."/>
            <person name="Ohta Y."/>
            <person name="Mawaribuchi S."/>
            <person name="Jenkins J."/>
            <person name="Grimwood J."/>
            <person name="Schmutz J."/>
            <person name="Mitros T."/>
            <person name="Mozaffari S.V."/>
            <person name="Suzuki Y."/>
            <person name="Haramoto Y."/>
            <person name="Yamamoto T.S."/>
            <person name="Takagi C."/>
            <person name="Heald R."/>
            <person name="Miller K."/>
            <person name="Haudenschild C."/>
            <person name="Kitzman J."/>
            <person name="Nakayama T."/>
            <person name="Izutsu Y."/>
            <person name="Robert J."/>
            <person name="Fortriede J."/>
            <person name="Burns K."/>
            <person name="Lotay V."/>
            <person name="Karimi K."/>
            <person name="Yasuoka Y."/>
            <person name="Dichmann D.S."/>
            <person name="Flajnik M.F."/>
            <person name="Houston D.W."/>
            <person name="Shendure J."/>
            <person name="DuPasquier L."/>
            <person name="Vize P.D."/>
            <person name="Zorn A.M."/>
            <person name="Ito M."/>
            <person name="Marcotte E.M."/>
            <person name="Wallingford J.B."/>
            <person name="Ito Y."/>
            <person name="Asashima M."/>
            <person name="Ueno N."/>
            <person name="Matsuda Y."/>
            <person name="Veenstra G.J."/>
            <person name="Fujiyama A."/>
            <person name="Harland R.M."/>
            <person name="Taira M."/>
            <person name="Rokhsar D.S."/>
        </authorList>
    </citation>
    <scope>NUCLEOTIDE SEQUENCE [LARGE SCALE GENOMIC DNA]</scope>
    <source>
        <strain evidence="2">J</strain>
    </source>
</reference>
<sequence>MLFLLTLSKPAIDRVNSRLYNLWHRKLFRISSEGSNSDITIQFPLPHCLERKYSHKAQAVNEQLQEGPGGNSWGATLVLGDNVLPAGGVSYLQSKKSPTGEV</sequence>
<evidence type="ECO:0000313" key="1">
    <source>
        <dbReference type="EMBL" id="OCT88081.1"/>
    </source>
</evidence>
<dbReference type="Proteomes" id="UP000694892">
    <property type="component" value="Chromosome 3L"/>
</dbReference>
<dbReference type="EMBL" id="CM004470">
    <property type="protein sequence ID" value="OCT88081.1"/>
    <property type="molecule type" value="Genomic_DNA"/>
</dbReference>
<proteinExistence type="predicted"/>
<dbReference type="AlphaFoldDB" id="A0A974HSA9"/>
<protein>
    <submittedName>
        <fullName evidence="1">Uncharacterized protein</fullName>
    </submittedName>
</protein>
<accession>A0A974HSA9</accession>
<evidence type="ECO:0000313" key="2">
    <source>
        <dbReference type="Proteomes" id="UP000694892"/>
    </source>
</evidence>
<gene>
    <name evidence="1" type="ORF">XELAEV_18016708mg</name>
</gene>